<feature type="transmembrane region" description="Helical" evidence="10">
    <location>
        <begin position="664"/>
        <end position="686"/>
    </location>
</feature>
<dbReference type="SFLD" id="SFLDG00002">
    <property type="entry name" value="C1.7:_P-type_atpase_like"/>
    <property type="match status" value="1"/>
</dbReference>
<keyword evidence="7 10" id="KW-1133">Transmembrane helix</keyword>
<dbReference type="RefSeq" id="WP_387347074.1">
    <property type="nucleotide sequence ID" value="NZ_JBIAXI010000033.1"/>
</dbReference>
<proteinExistence type="inferred from homology"/>
<dbReference type="PRINTS" id="PR00120">
    <property type="entry name" value="HATPASE"/>
</dbReference>
<evidence type="ECO:0000256" key="3">
    <source>
        <dbReference type="ARBA" id="ARBA00022692"/>
    </source>
</evidence>
<dbReference type="InterPro" id="IPR006068">
    <property type="entry name" value="ATPase_P-typ_cation-transptr_C"/>
</dbReference>
<evidence type="ECO:0000256" key="1">
    <source>
        <dbReference type="ARBA" id="ARBA00004651"/>
    </source>
</evidence>
<feature type="domain" description="Cation-transporting P-type ATPase N-terminal" evidence="11">
    <location>
        <begin position="29"/>
        <end position="102"/>
    </location>
</feature>
<evidence type="ECO:0000256" key="9">
    <source>
        <dbReference type="ARBA" id="ARBA00049360"/>
    </source>
</evidence>
<feature type="transmembrane region" description="Helical" evidence="10">
    <location>
        <begin position="692"/>
        <end position="715"/>
    </location>
</feature>
<comment type="caution">
    <text evidence="12">The sequence shown here is derived from an EMBL/GenBank/DDBJ whole genome shotgun (WGS) entry which is preliminary data.</text>
</comment>
<dbReference type="PROSITE" id="PS00154">
    <property type="entry name" value="ATPASE_E1_E2"/>
    <property type="match status" value="1"/>
</dbReference>
<dbReference type="InterPro" id="IPR044492">
    <property type="entry name" value="P_typ_ATPase_HD_dom"/>
</dbReference>
<dbReference type="SFLD" id="SFLDS00003">
    <property type="entry name" value="Haloacid_Dehalogenase"/>
    <property type="match status" value="1"/>
</dbReference>
<dbReference type="InterPro" id="IPR023214">
    <property type="entry name" value="HAD_sf"/>
</dbReference>
<dbReference type="PANTHER" id="PTHR43294">
    <property type="entry name" value="SODIUM/POTASSIUM-TRANSPORTING ATPASE SUBUNIT ALPHA"/>
    <property type="match status" value="1"/>
</dbReference>
<evidence type="ECO:0000256" key="5">
    <source>
        <dbReference type="ARBA" id="ARBA00022840"/>
    </source>
</evidence>
<name>A0ABW6VGL6_MICFU</name>
<keyword evidence="4" id="KW-0547">Nucleotide-binding</keyword>
<keyword evidence="5" id="KW-0067">ATP-binding</keyword>
<dbReference type="Proteomes" id="UP001602119">
    <property type="component" value="Unassembled WGS sequence"/>
</dbReference>
<feature type="transmembrane region" description="Helical" evidence="10">
    <location>
        <begin position="736"/>
        <end position="758"/>
    </location>
</feature>
<feature type="transmembrane region" description="Helical" evidence="10">
    <location>
        <begin position="269"/>
        <end position="289"/>
    </location>
</feature>
<dbReference type="Pfam" id="PF00689">
    <property type="entry name" value="Cation_ATPase_C"/>
    <property type="match status" value="1"/>
</dbReference>
<dbReference type="Pfam" id="PF00690">
    <property type="entry name" value="Cation_ATPase_N"/>
    <property type="match status" value="1"/>
</dbReference>
<dbReference type="InterPro" id="IPR050510">
    <property type="entry name" value="Cation_transp_ATPase_P-type"/>
</dbReference>
<keyword evidence="6" id="KW-1278">Translocase</keyword>
<dbReference type="Gene3D" id="1.20.1110.10">
    <property type="entry name" value="Calcium-transporting ATPase, transmembrane domain"/>
    <property type="match status" value="1"/>
</dbReference>
<gene>
    <name evidence="12" type="ORF">ACFY05_37405</name>
</gene>
<feature type="transmembrane region" description="Helical" evidence="10">
    <location>
        <begin position="770"/>
        <end position="787"/>
    </location>
</feature>
<feature type="transmembrane region" description="Helical" evidence="10">
    <location>
        <begin position="88"/>
        <end position="119"/>
    </location>
</feature>
<feature type="transmembrane region" description="Helical" evidence="10">
    <location>
        <begin position="832"/>
        <end position="851"/>
    </location>
</feature>
<dbReference type="InterPro" id="IPR059000">
    <property type="entry name" value="ATPase_P-type_domA"/>
</dbReference>
<dbReference type="PANTHER" id="PTHR43294:SF20">
    <property type="entry name" value="P-TYPE ATPASE"/>
    <property type="match status" value="1"/>
</dbReference>
<dbReference type="InterPro" id="IPR001757">
    <property type="entry name" value="P_typ_ATPase"/>
</dbReference>
<evidence type="ECO:0000256" key="8">
    <source>
        <dbReference type="ARBA" id="ARBA00023136"/>
    </source>
</evidence>
<evidence type="ECO:0000256" key="10">
    <source>
        <dbReference type="SAM" id="Phobius"/>
    </source>
</evidence>
<evidence type="ECO:0000256" key="2">
    <source>
        <dbReference type="ARBA" id="ARBA00005675"/>
    </source>
</evidence>
<protein>
    <submittedName>
        <fullName evidence="12">Cation-translocating P-type ATPase</fullName>
    </submittedName>
</protein>
<evidence type="ECO:0000313" key="13">
    <source>
        <dbReference type="Proteomes" id="UP001602119"/>
    </source>
</evidence>
<dbReference type="Pfam" id="PF00702">
    <property type="entry name" value="Hydrolase"/>
    <property type="match status" value="1"/>
</dbReference>
<comment type="similarity">
    <text evidence="2">Belongs to the cation transport ATPase (P-type) (TC 3.A.3) family. Type IIA subfamily.</text>
</comment>
<dbReference type="Gene3D" id="2.70.150.10">
    <property type="entry name" value="Calcium-transporting ATPase, cytoplasmic transduction domain A"/>
    <property type="match status" value="1"/>
</dbReference>
<keyword evidence="8 10" id="KW-0472">Membrane</keyword>
<feature type="transmembrane region" description="Helical" evidence="10">
    <location>
        <begin position="295"/>
        <end position="321"/>
    </location>
</feature>
<evidence type="ECO:0000256" key="6">
    <source>
        <dbReference type="ARBA" id="ARBA00022967"/>
    </source>
</evidence>
<accession>A0ABW6VGL6</accession>
<dbReference type="SUPFAM" id="SSF81653">
    <property type="entry name" value="Calcium ATPase, transduction domain A"/>
    <property type="match status" value="1"/>
</dbReference>
<dbReference type="SFLD" id="SFLDF00027">
    <property type="entry name" value="p-type_atpase"/>
    <property type="match status" value="1"/>
</dbReference>
<comment type="catalytic activity">
    <reaction evidence="9">
        <text>ATP + H2O = ADP + phosphate + H(+)</text>
        <dbReference type="Rhea" id="RHEA:13065"/>
        <dbReference type="ChEBI" id="CHEBI:15377"/>
        <dbReference type="ChEBI" id="CHEBI:15378"/>
        <dbReference type="ChEBI" id="CHEBI:30616"/>
        <dbReference type="ChEBI" id="CHEBI:43474"/>
        <dbReference type="ChEBI" id="CHEBI:456216"/>
    </reaction>
</comment>
<evidence type="ECO:0000256" key="4">
    <source>
        <dbReference type="ARBA" id="ARBA00022741"/>
    </source>
</evidence>
<sequence length="861" mass="89251">MTLPGEAAGDPAVAAPAVGISLQREPAPLWHALDTAETLRRLETGPAGLTEAERARRLARYGPNTVAGRKREPWWKELAESLAEPLQLLLIAVAVLSAVFGELSDALAIAVVIVVVAVLETATEMRAARAIAALKAMTAPTARLLRDGRASEVPAADLVPGDVLVIEAGDVVPADARVLTARGLRVDESTLTGESVPVGKGEHTVPASAELAARSSMLHAGTAVLAGEGHAVVVATGAASELGHLGSLVAGTKEPPTPLQIALSQLARAVLVLAIAASVLVPIVGLVAGQPWRDMLLAGLTVAFATVPEELPILVTVLLAVGGRQLARRGALLRRLRAGETLSAVTTVVTDKTGTMTDNQLRLVEIVGDRHEVLAVALACQPSDATRREPLEAELAEAAAGAGIIRDGREVAVFPFEPAHKLLSRALVEDDGTDDGIMVAAVSGAPEAVLERCDLTSAARADIEDALMRLSRRGLRVIAFARRRLPAAPADRDEAERGLTYTGLAAFDDPLRAGVPEAVTALTRAGVDTIVVTGDHPATTTAIAQRAGLPAGRILSGQEVDAMCEADLDAHLRHGTVIARATPATKHRVVQVLQRRREVVAVTGDGANDAPALAAADVGIAFGKRGADLARAAADLVLTDDAYPTVVTAIGKGRNITAQLRRAVAFYLGAKLALVIVLLVALAAGLPNPFRPVHIVLLEVFMDLGASVAFVAEPAAPAAMRRPPRPAGARFLDSSVLTAIATTAVSLTLAVLPAYLLLSAIDASIEQARAGAVLAWLAAHVLIAWTLRTQPRLSWRTNPAFPAWAAAAVLSGFLVALTPVGGVVHLGVLPGLWPAIVVALALGATILAGILTRTPHMSRRL</sequence>
<keyword evidence="13" id="KW-1185">Reference proteome</keyword>
<organism evidence="12 13">
    <name type="scientific">Microtetraspora fusca</name>
    <dbReference type="NCBI Taxonomy" id="1997"/>
    <lineage>
        <taxon>Bacteria</taxon>
        <taxon>Bacillati</taxon>
        <taxon>Actinomycetota</taxon>
        <taxon>Actinomycetes</taxon>
        <taxon>Streptosporangiales</taxon>
        <taxon>Streptosporangiaceae</taxon>
        <taxon>Microtetraspora</taxon>
    </lineage>
</organism>
<comment type="subcellular location">
    <subcellularLocation>
        <location evidence="1">Cell membrane</location>
        <topology evidence="1">Multi-pass membrane protein</topology>
    </subcellularLocation>
</comment>
<dbReference type="Pfam" id="PF00122">
    <property type="entry name" value="E1-E2_ATPase"/>
    <property type="match status" value="1"/>
</dbReference>
<dbReference type="PRINTS" id="PR00119">
    <property type="entry name" value="CATATPASE"/>
</dbReference>
<dbReference type="InterPro" id="IPR036412">
    <property type="entry name" value="HAD-like_sf"/>
</dbReference>
<keyword evidence="3 10" id="KW-0812">Transmembrane</keyword>
<evidence type="ECO:0000313" key="12">
    <source>
        <dbReference type="EMBL" id="MFF4778516.1"/>
    </source>
</evidence>
<dbReference type="InterPro" id="IPR023299">
    <property type="entry name" value="ATPase_P-typ_cyto_dom_N"/>
</dbReference>
<dbReference type="Gene3D" id="3.40.1110.10">
    <property type="entry name" value="Calcium-transporting ATPase, cytoplasmic domain N"/>
    <property type="match status" value="1"/>
</dbReference>
<dbReference type="Gene3D" id="3.40.50.1000">
    <property type="entry name" value="HAD superfamily/HAD-like"/>
    <property type="match status" value="1"/>
</dbReference>
<evidence type="ECO:0000259" key="11">
    <source>
        <dbReference type="SMART" id="SM00831"/>
    </source>
</evidence>
<dbReference type="SMART" id="SM00831">
    <property type="entry name" value="Cation_ATPase_N"/>
    <property type="match status" value="1"/>
</dbReference>
<feature type="transmembrane region" description="Helical" evidence="10">
    <location>
        <begin position="799"/>
        <end position="820"/>
    </location>
</feature>
<dbReference type="SUPFAM" id="SSF81665">
    <property type="entry name" value="Calcium ATPase, transmembrane domain M"/>
    <property type="match status" value="1"/>
</dbReference>
<dbReference type="InterPro" id="IPR008250">
    <property type="entry name" value="ATPase_P-typ_transduc_dom_A_sf"/>
</dbReference>
<evidence type="ECO:0000256" key="7">
    <source>
        <dbReference type="ARBA" id="ARBA00022989"/>
    </source>
</evidence>
<reference evidence="12 13" key="1">
    <citation type="submission" date="2024-10" db="EMBL/GenBank/DDBJ databases">
        <title>The Natural Products Discovery Center: Release of the First 8490 Sequenced Strains for Exploring Actinobacteria Biosynthetic Diversity.</title>
        <authorList>
            <person name="Kalkreuter E."/>
            <person name="Kautsar S.A."/>
            <person name="Yang D."/>
            <person name="Bader C.D."/>
            <person name="Teijaro C.N."/>
            <person name="Fluegel L."/>
            <person name="Davis C.M."/>
            <person name="Simpson J.R."/>
            <person name="Lauterbach L."/>
            <person name="Steele A.D."/>
            <person name="Gui C."/>
            <person name="Meng S."/>
            <person name="Li G."/>
            <person name="Viehrig K."/>
            <person name="Ye F."/>
            <person name="Su P."/>
            <person name="Kiefer A.F."/>
            <person name="Nichols A."/>
            <person name="Cepeda A.J."/>
            <person name="Yan W."/>
            <person name="Fan B."/>
            <person name="Jiang Y."/>
            <person name="Adhikari A."/>
            <person name="Zheng C.-J."/>
            <person name="Schuster L."/>
            <person name="Cowan T.M."/>
            <person name="Smanski M.J."/>
            <person name="Chevrette M.G."/>
            <person name="De Carvalho L.P.S."/>
            <person name="Shen B."/>
        </authorList>
    </citation>
    <scope>NUCLEOTIDE SEQUENCE [LARGE SCALE GENOMIC DNA]</scope>
    <source>
        <strain evidence="12 13">NPDC001281</strain>
    </source>
</reference>
<dbReference type="NCBIfam" id="TIGR01494">
    <property type="entry name" value="ATPase_P-type"/>
    <property type="match status" value="2"/>
</dbReference>
<dbReference type="EMBL" id="JBIAXI010000033">
    <property type="protein sequence ID" value="MFF4778516.1"/>
    <property type="molecule type" value="Genomic_DNA"/>
</dbReference>
<dbReference type="SUPFAM" id="SSF56784">
    <property type="entry name" value="HAD-like"/>
    <property type="match status" value="1"/>
</dbReference>
<dbReference type="InterPro" id="IPR023298">
    <property type="entry name" value="ATPase_P-typ_TM_dom_sf"/>
</dbReference>
<dbReference type="InterPro" id="IPR004014">
    <property type="entry name" value="ATPase_P-typ_cation-transptr_N"/>
</dbReference>
<dbReference type="InterPro" id="IPR018303">
    <property type="entry name" value="ATPase_P-typ_P_site"/>
</dbReference>